<name>A0ABS5I782_9PROT</name>
<protein>
    <submittedName>
        <fullName evidence="1">DUF1476 family protein</fullName>
    </submittedName>
</protein>
<dbReference type="InterPro" id="IPR009945">
    <property type="entry name" value="ATPase_inh_sub_z"/>
</dbReference>
<dbReference type="InterPro" id="IPR038293">
    <property type="entry name" value="ATPase_inh_sub_z_sf"/>
</dbReference>
<dbReference type="RefSeq" id="WP_211545784.1">
    <property type="nucleotide sequence ID" value="NZ_JAGTUF010000001.1"/>
</dbReference>
<proteinExistence type="predicted"/>
<dbReference type="Proteomes" id="UP000680714">
    <property type="component" value="Unassembled WGS sequence"/>
</dbReference>
<evidence type="ECO:0000313" key="1">
    <source>
        <dbReference type="EMBL" id="MBR9970277.1"/>
    </source>
</evidence>
<keyword evidence="2" id="KW-1185">Reference proteome</keyword>
<dbReference type="Pfam" id="PF07345">
    <property type="entry name" value="ATPaseInh_sub_z"/>
    <property type="match status" value="1"/>
</dbReference>
<comment type="caution">
    <text evidence="1">The sequence shown here is derived from an EMBL/GenBank/DDBJ whole genome shotgun (WGS) entry which is preliminary data.</text>
</comment>
<gene>
    <name evidence="1" type="ORF">KEC16_00950</name>
</gene>
<organism evidence="1 2">
    <name type="scientific">Magnetospirillum sulfuroxidans</name>
    <dbReference type="NCBI Taxonomy" id="611300"/>
    <lineage>
        <taxon>Bacteria</taxon>
        <taxon>Pseudomonadati</taxon>
        <taxon>Pseudomonadota</taxon>
        <taxon>Alphaproteobacteria</taxon>
        <taxon>Rhodospirillales</taxon>
        <taxon>Rhodospirillaceae</taxon>
        <taxon>Magnetospirillum</taxon>
    </lineage>
</organism>
<dbReference type="Gene3D" id="1.10.790.20">
    <property type="entry name" value="Domain of unknown function DUF1476"/>
    <property type="match status" value="1"/>
</dbReference>
<dbReference type="EMBL" id="JAGTUF010000001">
    <property type="protein sequence ID" value="MBR9970277.1"/>
    <property type="molecule type" value="Genomic_DNA"/>
</dbReference>
<accession>A0ABS5I782</accession>
<evidence type="ECO:0000313" key="2">
    <source>
        <dbReference type="Proteomes" id="UP000680714"/>
    </source>
</evidence>
<sequence length="112" mass="13175">MGDFVRTVDAKGVTSQFNFIAGFEAAFWVRARRNHLLAEWFSDLTDESQQTYVKLLLDADFARMETRETENWVLTKIRNDLMGYGIFLSMDQMRDVAERCRLRAWQERQGKG</sequence>
<reference evidence="1 2" key="1">
    <citation type="submission" date="2021-04" db="EMBL/GenBank/DDBJ databases">
        <title>Magnetospirillum sulfuroxidans sp. nov., a facultative chemolithoautotrophic sulfur-oxidizing alphaproteobacterium isolated from freshwater sediment and proposals for Paramagetospirillum gen. nov., and Magnetospirillaceae fam. nov.</title>
        <authorList>
            <person name="Koziaeva V."/>
            <person name="Geelhoed J.S."/>
            <person name="Sorokin D.Y."/>
            <person name="Grouzdev D.S."/>
        </authorList>
    </citation>
    <scope>NUCLEOTIDE SEQUENCE [LARGE SCALE GENOMIC DNA]</scope>
    <source>
        <strain evidence="1 2">J10</strain>
    </source>
</reference>